<dbReference type="EMBL" id="MHNY01000048">
    <property type="protein sequence ID" value="OGZ54196.1"/>
    <property type="molecule type" value="Genomic_DNA"/>
</dbReference>
<organism evidence="1 2">
    <name type="scientific">Candidatus Ryanbacteria bacterium RIFCSPLOWO2_02_FULL_45_11c</name>
    <dbReference type="NCBI Taxonomy" id="1802128"/>
    <lineage>
        <taxon>Bacteria</taxon>
        <taxon>Candidatus Ryaniibacteriota</taxon>
    </lineage>
</organism>
<evidence type="ECO:0000313" key="2">
    <source>
        <dbReference type="Proteomes" id="UP000178186"/>
    </source>
</evidence>
<comment type="caution">
    <text evidence="1">The sequence shown here is derived from an EMBL/GenBank/DDBJ whole genome shotgun (WGS) entry which is preliminary data.</text>
</comment>
<reference evidence="1 2" key="1">
    <citation type="journal article" date="2016" name="Nat. Commun.">
        <title>Thousands of microbial genomes shed light on interconnected biogeochemical processes in an aquifer system.</title>
        <authorList>
            <person name="Anantharaman K."/>
            <person name="Brown C.T."/>
            <person name="Hug L.A."/>
            <person name="Sharon I."/>
            <person name="Castelle C.J."/>
            <person name="Probst A.J."/>
            <person name="Thomas B.C."/>
            <person name="Singh A."/>
            <person name="Wilkins M.J."/>
            <person name="Karaoz U."/>
            <person name="Brodie E.L."/>
            <person name="Williams K.H."/>
            <person name="Hubbard S.S."/>
            <person name="Banfield J.F."/>
        </authorList>
    </citation>
    <scope>NUCLEOTIDE SEQUENCE [LARGE SCALE GENOMIC DNA]</scope>
</reference>
<sequence length="63" mass="7030">MPINQKAKLVENILDLKSLEQKPIREGFGLGLVEAADADPNVGGILCKLRVAYMHARYHSKRI</sequence>
<name>A0A1G2GVH2_9BACT</name>
<dbReference type="STRING" id="1802128.A3H64_00085"/>
<dbReference type="AlphaFoldDB" id="A0A1G2GVH2"/>
<protein>
    <submittedName>
        <fullName evidence="1">Uncharacterized protein</fullName>
    </submittedName>
</protein>
<accession>A0A1G2GVH2</accession>
<evidence type="ECO:0000313" key="1">
    <source>
        <dbReference type="EMBL" id="OGZ54196.1"/>
    </source>
</evidence>
<dbReference type="Proteomes" id="UP000178186">
    <property type="component" value="Unassembled WGS sequence"/>
</dbReference>
<gene>
    <name evidence="1" type="ORF">A3H64_00085</name>
</gene>
<proteinExistence type="predicted"/>